<reference evidence="8" key="1">
    <citation type="submission" date="2016-10" db="EMBL/GenBank/DDBJ databases">
        <authorList>
            <person name="Varghese N."/>
            <person name="Submissions S."/>
        </authorList>
    </citation>
    <scope>NUCLEOTIDE SEQUENCE [LARGE SCALE GENOMIC DNA]</scope>
    <source>
        <strain evidence="8">DSM 19684</strain>
    </source>
</reference>
<dbReference type="PANTHER" id="PTHR38439:SF2">
    <property type="entry name" value="OUTER MEMBRANE PROTEIN H.8"/>
    <property type="match status" value="1"/>
</dbReference>
<name>A0A1G7SSA9_9FLAO</name>
<evidence type="ECO:0000256" key="5">
    <source>
        <dbReference type="SAM" id="MobiDB-lite"/>
    </source>
</evidence>
<keyword evidence="2" id="KW-0479">Metal-binding</keyword>
<dbReference type="STRING" id="454006.SAMN05421825_3061"/>
<evidence type="ECO:0000256" key="1">
    <source>
        <dbReference type="ARBA" id="ARBA00022448"/>
    </source>
</evidence>
<evidence type="ECO:0000256" key="3">
    <source>
        <dbReference type="ARBA" id="ARBA00022982"/>
    </source>
</evidence>
<dbReference type="PROSITE" id="PS00196">
    <property type="entry name" value="COPPER_BLUE"/>
    <property type="match status" value="1"/>
</dbReference>
<feature type="compositionally biased region" description="Polar residues" evidence="5">
    <location>
        <begin position="30"/>
        <end position="42"/>
    </location>
</feature>
<dbReference type="AlphaFoldDB" id="A0A1G7SSA9"/>
<evidence type="ECO:0000256" key="2">
    <source>
        <dbReference type="ARBA" id="ARBA00022723"/>
    </source>
</evidence>
<dbReference type="Proteomes" id="UP000199203">
    <property type="component" value="Unassembled WGS sequence"/>
</dbReference>
<dbReference type="InterPro" id="IPR000923">
    <property type="entry name" value="BlueCu_1"/>
</dbReference>
<dbReference type="GO" id="GO:0009055">
    <property type="term" value="F:electron transfer activity"/>
    <property type="evidence" value="ECO:0007669"/>
    <property type="project" value="InterPro"/>
</dbReference>
<dbReference type="GO" id="GO:0005507">
    <property type="term" value="F:copper ion binding"/>
    <property type="evidence" value="ECO:0007669"/>
    <property type="project" value="InterPro"/>
</dbReference>
<accession>A0A1G7SSA9</accession>
<keyword evidence="3" id="KW-0249">Electron transport</keyword>
<dbReference type="InterPro" id="IPR028871">
    <property type="entry name" value="BlueCu_1_BS"/>
</dbReference>
<keyword evidence="1" id="KW-0813">Transport</keyword>
<organism evidence="7 8">
    <name type="scientific">Epilithonimonas hungarica</name>
    <dbReference type="NCBI Taxonomy" id="454006"/>
    <lineage>
        <taxon>Bacteria</taxon>
        <taxon>Pseudomonadati</taxon>
        <taxon>Bacteroidota</taxon>
        <taxon>Flavobacteriia</taxon>
        <taxon>Flavobacteriales</taxon>
        <taxon>Weeksellaceae</taxon>
        <taxon>Chryseobacterium group</taxon>
        <taxon>Epilithonimonas</taxon>
    </lineage>
</organism>
<feature type="domain" description="Blue (type 1) copper" evidence="6">
    <location>
        <begin position="55"/>
        <end position="173"/>
    </location>
</feature>
<dbReference type="Gene3D" id="2.60.40.420">
    <property type="entry name" value="Cupredoxins - blue copper proteins"/>
    <property type="match status" value="1"/>
</dbReference>
<dbReference type="SUPFAM" id="SSF49503">
    <property type="entry name" value="Cupredoxins"/>
    <property type="match status" value="1"/>
</dbReference>
<evidence type="ECO:0000313" key="8">
    <source>
        <dbReference type="Proteomes" id="UP000199203"/>
    </source>
</evidence>
<dbReference type="RefSeq" id="WP_089874280.1">
    <property type="nucleotide sequence ID" value="NZ_FNBH01000003.1"/>
</dbReference>
<evidence type="ECO:0000256" key="4">
    <source>
        <dbReference type="ARBA" id="ARBA00023008"/>
    </source>
</evidence>
<evidence type="ECO:0000313" key="7">
    <source>
        <dbReference type="EMBL" id="SDG25762.1"/>
    </source>
</evidence>
<dbReference type="InterPro" id="IPR008972">
    <property type="entry name" value="Cupredoxin"/>
</dbReference>
<protein>
    <submittedName>
        <fullName evidence="7">Azurin</fullName>
    </submittedName>
</protein>
<sequence>MKLKNIIGVITVLTLMTDCNEKAKSGHDPLSSSEISSQDKGNELSNGPIAILTLKAGDDMKFDLSELKVREGQTVRIILHHTGTIPASAMGHNVVLLQKGVDIPSFAAACAKSDAPDFDIPADRLKEVVAHTKMIGGGETAEIEFKAPPKGSYAFICSFPGHYAMMNGMFTVE</sequence>
<dbReference type="OrthoDB" id="9814063at2"/>
<evidence type="ECO:0000259" key="6">
    <source>
        <dbReference type="Pfam" id="PF00127"/>
    </source>
</evidence>
<dbReference type="PANTHER" id="PTHR38439">
    <property type="entry name" value="AURACYANIN-B"/>
    <property type="match status" value="1"/>
</dbReference>
<keyword evidence="8" id="KW-1185">Reference proteome</keyword>
<dbReference type="InterPro" id="IPR050845">
    <property type="entry name" value="Cu-binding_ET"/>
</dbReference>
<dbReference type="EMBL" id="FNBH01000003">
    <property type="protein sequence ID" value="SDG25762.1"/>
    <property type="molecule type" value="Genomic_DNA"/>
</dbReference>
<keyword evidence="4" id="KW-0186">Copper</keyword>
<dbReference type="Pfam" id="PF00127">
    <property type="entry name" value="Copper-bind"/>
    <property type="match status" value="1"/>
</dbReference>
<proteinExistence type="predicted"/>
<gene>
    <name evidence="7" type="ORF">SAMN05421825_3061</name>
</gene>
<feature type="region of interest" description="Disordered" evidence="5">
    <location>
        <begin position="23"/>
        <end position="42"/>
    </location>
</feature>